<dbReference type="OMA" id="KRFNMAS"/>
<evidence type="ECO:0000256" key="5">
    <source>
        <dbReference type="ARBA" id="ARBA00022989"/>
    </source>
</evidence>
<keyword evidence="2" id="KW-0444">Lipid biosynthesis</keyword>
<evidence type="ECO:0000256" key="4">
    <source>
        <dbReference type="ARBA" id="ARBA00022692"/>
    </source>
</evidence>
<dbReference type="PANTHER" id="PTHR14269:SF60">
    <property type="entry name" value="CARDIOLIPIN SYNTHASE (CMP-FORMING)"/>
    <property type="match status" value="1"/>
</dbReference>
<dbReference type="InterPro" id="IPR050324">
    <property type="entry name" value="CDP-alcohol_PTase-I"/>
</dbReference>
<dbReference type="PROSITE" id="PS00379">
    <property type="entry name" value="CDP_ALCOHOL_P_TRANSF"/>
    <property type="match status" value="1"/>
</dbReference>
<keyword evidence="14" id="KW-1185">Reference proteome</keyword>
<evidence type="ECO:0000256" key="12">
    <source>
        <dbReference type="SAM" id="Phobius"/>
    </source>
</evidence>
<comment type="caution">
    <text evidence="13">The sequence shown here is derived from an EMBL/GenBank/DDBJ whole genome shotgun (WGS) entry which is preliminary data.</text>
</comment>
<dbReference type="GO" id="GO:0043337">
    <property type="term" value="F:cardiolipin synthase (CMP-forming)"/>
    <property type="evidence" value="ECO:0007669"/>
    <property type="project" value="TreeGrafter"/>
</dbReference>
<evidence type="ECO:0000256" key="11">
    <source>
        <dbReference type="SAM" id="MobiDB-lite"/>
    </source>
</evidence>
<dbReference type="GO" id="GO:0016020">
    <property type="term" value="C:membrane"/>
    <property type="evidence" value="ECO:0007669"/>
    <property type="project" value="UniProtKB-SubCell"/>
</dbReference>
<dbReference type="FunFam" id="1.20.120.1760:FF:000017">
    <property type="entry name" value="Phosphatidyl synthase"/>
    <property type="match status" value="1"/>
</dbReference>
<dbReference type="Proteomes" id="UP000189513">
    <property type="component" value="Unassembled WGS sequence"/>
</dbReference>
<dbReference type="GO" id="GO:0005739">
    <property type="term" value="C:mitochondrion"/>
    <property type="evidence" value="ECO:0007669"/>
    <property type="project" value="TreeGrafter"/>
</dbReference>
<proteinExistence type="inferred from homology"/>
<evidence type="ECO:0000256" key="2">
    <source>
        <dbReference type="ARBA" id="ARBA00022516"/>
    </source>
</evidence>
<evidence type="ECO:0000256" key="6">
    <source>
        <dbReference type="ARBA" id="ARBA00023098"/>
    </source>
</evidence>
<dbReference type="Pfam" id="PF01066">
    <property type="entry name" value="CDP-OH_P_transf"/>
    <property type="match status" value="1"/>
</dbReference>
<dbReference type="STRING" id="36022.A0A1V2LDC3"/>
<protein>
    <submittedName>
        <fullName evidence="13">Cardiolipin synthase (CMP-forming)</fullName>
    </submittedName>
</protein>
<comment type="subcellular location">
    <subcellularLocation>
        <location evidence="1">Membrane</location>
        <topology evidence="1">Multi-pass membrane protein</topology>
    </subcellularLocation>
</comment>
<dbReference type="InterPro" id="IPR048254">
    <property type="entry name" value="CDP_ALCOHOL_P_TRANSF_CS"/>
</dbReference>
<name>A0A1V2LDC3_CYBFA</name>
<feature type="transmembrane region" description="Helical" evidence="12">
    <location>
        <begin position="163"/>
        <end position="183"/>
    </location>
</feature>
<sequence>MSRALRAPVASFLVRPRVLSSTIIASHSYVTRPFSHHVSRFQQAKKSSEAPQEQQHKKKKTNVEIEQRTQLQQGIDNVRTKSQKVSQQMRENIKYAIPVKENIYTIPNILTFSRLLMSPLIGYLIVKGDIWWPFWLFTMSSVTDFVDGYIARKYNMKSILGSIIDPMADKFLMVICTACLAQSGGMPLYLAAIILGRDIMLGISAIYYRYISLPPPKTLLRYWDFSIPSAQVYPTTISKYNTGFQMLYIAAAVVKPVLLTVIDSSFISTVDTAFDLFGYLVATTTILSGLGYLFSKDAVKILTPTKK</sequence>
<keyword evidence="7 12" id="KW-0472">Membrane</keyword>
<evidence type="ECO:0000256" key="8">
    <source>
        <dbReference type="ARBA" id="ARBA00023209"/>
    </source>
</evidence>
<dbReference type="InterPro" id="IPR043130">
    <property type="entry name" value="CDP-OH_PTrfase_TM_dom"/>
</dbReference>
<evidence type="ECO:0000256" key="7">
    <source>
        <dbReference type="ARBA" id="ARBA00023136"/>
    </source>
</evidence>
<gene>
    <name evidence="13" type="ORF">BON22_1544</name>
</gene>
<keyword evidence="8" id="KW-0594">Phospholipid biosynthesis</keyword>
<keyword evidence="3 10" id="KW-0808">Transferase</keyword>
<feature type="transmembrane region" description="Helical" evidence="12">
    <location>
        <begin position="247"/>
        <end position="270"/>
    </location>
</feature>
<evidence type="ECO:0000256" key="3">
    <source>
        <dbReference type="ARBA" id="ARBA00022679"/>
    </source>
</evidence>
<keyword evidence="5 12" id="KW-1133">Transmembrane helix</keyword>
<dbReference type="AlphaFoldDB" id="A0A1V2LDC3"/>
<keyword evidence="4 12" id="KW-0812">Transmembrane</keyword>
<dbReference type="InterPro" id="IPR000462">
    <property type="entry name" value="CDP-OH_P_trans"/>
</dbReference>
<dbReference type="EMBL" id="MPUK01000002">
    <property type="protein sequence ID" value="ONH69071.1"/>
    <property type="molecule type" value="Genomic_DNA"/>
</dbReference>
<evidence type="ECO:0000256" key="10">
    <source>
        <dbReference type="RuleBase" id="RU003750"/>
    </source>
</evidence>
<evidence type="ECO:0000313" key="13">
    <source>
        <dbReference type="EMBL" id="ONH69071.1"/>
    </source>
</evidence>
<dbReference type="PANTHER" id="PTHR14269">
    <property type="entry name" value="CDP-DIACYLGLYCEROL--GLYCEROL-3-PHOSPHATE 3-PHOSPHATIDYLTRANSFERASE-RELATED"/>
    <property type="match status" value="1"/>
</dbReference>
<feature type="region of interest" description="Disordered" evidence="11">
    <location>
        <begin position="41"/>
        <end position="62"/>
    </location>
</feature>
<keyword evidence="6" id="KW-0443">Lipid metabolism</keyword>
<feature type="compositionally biased region" description="Polar residues" evidence="11">
    <location>
        <begin position="41"/>
        <end position="53"/>
    </location>
</feature>
<feature type="transmembrane region" description="Helical" evidence="12">
    <location>
        <begin position="276"/>
        <end position="294"/>
    </location>
</feature>
<evidence type="ECO:0000313" key="14">
    <source>
        <dbReference type="Proteomes" id="UP000189513"/>
    </source>
</evidence>
<organism evidence="13 14">
    <name type="scientific">Cyberlindnera fabianii</name>
    <name type="common">Yeast</name>
    <name type="synonym">Hansenula fabianii</name>
    <dbReference type="NCBI Taxonomy" id="36022"/>
    <lineage>
        <taxon>Eukaryota</taxon>
        <taxon>Fungi</taxon>
        <taxon>Dikarya</taxon>
        <taxon>Ascomycota</taxon>
        <taxon>Saccharomycotina</taxon>
        <taxon>Saccharomycetes</taxon>
        <taxon>Phaffomycetales</taxon>
        <taxon>Phaffomycetaceae</taxon>
        <taxon>Cyberlindnera</taxon>
    </lineage>
</organism>
<dbReference type="VEuPathDB" id="FungiDB:BON22_1544"/>
<comment type="similarity">
    <text evidence="10">Belongs to the CDP-alcohol phosphatidyltransferase class-I family.</text>
</comment>
<accession>A0A1V2LDC3</accession>
<feature type="transmembrane region" description="Helical" evidence="12">
    <location>
        <begin position="103"/>
        <end position="126"/>
    </location>
</feature>
<reference evidence="14" key="1">
    <citation type="journal article" date="2017" name="Genome Announc.">
        <title>Genome sequences of Cyberlindnera fabianii 65, Pichia kudriavzevii 129, and Saccharomyces cerevisiae 131 isolated from fermented masau fruits in Zimbabwe.</title>
        <authorList>
            <person name="van Rijswijck I.M.H."/>
            <person name="Derks M.F.L."/>
            <person name="Abee T."/>
            <person name="de Ridder D."/>
            <person name="Smid E.J."/>
        </authorList>
    </citation>
    <scope>NUCLEOTIDE SEQUENCE [LARGE SCALE GENOMIC DNA]</scope>
    <source>
        <strain evidence="14">65</strain>
    </source>
</reference>
<dbReference type="GO" id="GO:0032049">
    <property type="term" value="P:cardiolipin biosynthetic process"/>
    <property type="evidence" value="ECO:0007669"/>
    <property type="project" value="TreeGrafter"/>
</dbReference>
<evidence type="ECO:0000256" key="9">
    <source>
        <dbReference type="ARBA" id="ARBA00023264"/>
    </source>
</evidence>
<evidence type="ECO:0000256" key="1">
    <source>
        <dbReference type="ARBA" id="ARBA00004141"/>
    </source>
</evidence>
<dbReference type="Gene3D" id="1.20.120.1760">
    <property type="match status" value="1"/>
</dbReference>
<keyword evidence="9" id="KW-1208">Phospholipid metabolism</keyword>